<name>A0A1T4RCI2_9FIRM</name>
<keyword evidence="2 6" id="KW-0812">Transmembrane</keyword>
<dbReference type="GO" id="GO:0016020">
    <property type="term" value="C:membrane"/>
    <property type="evidence" value="ECO:0007669"/>
    <property type="project" value="UniProtKB-SubCell"/>
</dbReference>
<accession>A0A1T4RCI2</accession>
<evidence type="ECO:0000256" key="2">
    <source>
        <dbReference type="ARBA" id="ARBA00022692"/>
    </source>
</evidence>
<dbReference type="RefSeq" id="WP_159071894.1">
    <property type="nucleotide sequence ID" value="NZ_FUXM01000028.1"/>
</dbReference>
<evidence type="ECO:0000313" key="9">
    <source>
        <dbReference type="Proteomes" id="UP000189933"/>
    </source>
</evidence>
<comment type="subcellular location">
    <subcellularLocation>
        <location evidence="1">Membrane</location>
        <topology evidence="1">Multi-pass membrane protein</topology>
    </subcellularLocation>
</comment>
<evidence type="ECO:0000256" key="3">
    <source>
        <dbReference type="ARBA" id="ARBA00022748"/>
    </source>
</evidence>
<dbReference type="Proteomes" id="UP000189933">
    <property type="component" value="Unassembled WGS sequence"/>
</dbReference>
<keyword evidence="3" id="KW-0201">Cytochrome c-type biogenesis</keyword>
<gene>
    <name evidence="8" type="ORF">SAMN02745885_02040</name>
</gene>
<evidence type="ECO:0000313" key="8">
    <source>
        <dbReference type="EMBL" id="SKA13685.1"/>
    </source>
</evidence>
<evidence type="ECO:0000256" key="1">
    <source>
        <dbReference type="ARBA" id="ARBA00004141"/>
    </source>
</evidence>
<feature type="transmembrane region" description="Helical" evidence="6">
    <location>
        <begin position="380"/>
        <end position="398"/>
    </location>
</feature>
<protein>
    <submittedName>
        <fullName evidence="8">Cytochrome c biogenesis protein</fullName>
    </submittedName>
</protein>
<dbReference type="OrthoDB" id="9770923at2"/>
<keyword evidence="4 6" id="KW-1133">Transmembrane helix</keyword>
<feature type="transmembrane region" description="Helical" evidence="6">
    <location>
        <begin position="60"/>
        <end position="78"/>
    </location>
</feature>
<dbReference type="Pfam" id="PF05140">
    <property type="entry name" value="ResB"/>
    <property type="match status" value="1"/>
</dbReference>
<dbReference type="PANTHER" id="PTHR31566">
    <property type="entry name" value="CYTOCHROME C BIOGENESIS PROTEIN CCS1, CHLOROPLASTIC"/>
    <property type="match status" value="1"/>
</dbReference>
<sequence length="444" mass="49747">MQEQSKPAQRSGIEEVWRFFSSMKLALFVLLILAVASVVGTLLPQDPQTRQPVYDIYHSFWYRGLLGLLSMNLLICSLERIKLIRKALGEPNTKISEAFVKNLKLAGTVRHKASLAETEKVWVEALAAKGYRVFADENEGKKILAADRGRFGVLGSFITHLSFLVIVLGAIYGNFTGFETYLAGVEGQTISMLSLPDIKNFDPEENFSIRINRAWEEGSTSTPGMVKDWYSDLSVIENGKEVFRKRIEVNDPLKWKGVKFYQSSFQAGLPALNFTIEDEKGQKREVTGLEGEVLPLDNNLYLNIQGYVPQFDPNQPQNPQAPNGKPAVLYQVFKNNQQIAYSYQYIGQAAQVENYKVTANGIKTVNMTGLSVRRDPGVPIVWAGSILMVVGIFLSFMLQHRKIWVVLKQAGNTIIAEYGAQVDKNKLGLEQDLDEILTAVQERG</sequence>
<dbReference type="PANTHER" id="PTHR31566:SF0">
    <property type="entry name" value="CYTOCHROME C BIOGENESIS PROTEIN CCS1, CHLOROPLASTIC"/>
    <property type="match status" value="1"/>
</dbReference>
<evidence type="ECO:0000256" key="6">
    <source>
        <dbReference type="SAM" id="Phobius"/>
    </source>
</evidence>
<dbReference type="InterPro" id="IPR007816">
    <property type="entry name" value="ResB-like_domain"/>
</dbReference>
<dbReference type="AlphaFoldDB" id="A0A1T4RCI2"/>
<dbReference type="GO" id="GO:0017004">
    <property type="term" value="P:cytochrome complex assembly"/>
    <property type="evidence" value="ECO:0007669"/>
    <property type="project" value="UniProtKB-KW"/>
</dbReference>
<keyword evidence="9" id="KW-1185">Reference proteome</keyword>
<keyword evidence="5 6" id="KW-0472">Membrane</keyword>
<feature type="domain" description="ResB-like" evidence="7">
    <location>
        <begin position="23"/>
        <end position="345"/>
    </location>
</feature>
<evidence type="ECO:0000256" key="5">
    <source>
        <dbReference type="ARBA" id="ARBA00023136"/>
    </source>
</evidence>
<proteinExistence type="predicted"/>
<reference evidence="9" key="1">
    <citation type="submission" date="2017-02" db="EMBL/GenBank/DDBJ databases">
        <authorList>
            <person name="Varghese N."/>
            <person name="Submissions S."/>
        </authorList>
    </citation>
    <scope>NUCLEOTIDE SEQUENCE [LARGE SCALE GENOMIC DNA]</scope>
    <source>
        <strain evidence="9">DSM 16521</strain>
    </source>
</reference>
<dbReference type="InterPro" id="IPR023494">
    <property type="entry name" value="Cyt_c_bgen_Ccs1/CcsB/ResB"/>
</dbReference>
<feature type="transmembrane region" description="Helical" evidence="6">
    <location>
        <begin position="151"/>
        <end position="172"/>
    </location>
</feature>
<evidence type="ECO:0000259" key="7">
    <source>
        <dbReference type="Pfam" id="PF05140"/>
    </source>
</evidence>
<dbReference type="EMBL" id="FUXM01000028">
    <property type="protein sequence ID" value="SKA13685.1"/>
    <property type="molecule type" value="Genomic_DNA"/>
</dbReference>
<organism evidence="8 9">
    <name type="scientific">Carboxydocella sporoproducens DSM 16521</name>
    <dbReference type="NCBI Taxonomy" id="1121270"/>
    <lineage>
        <taxon>Bacteria</taxon>
        <taxon>Bacillati</taxon>
        <taxon>Bacillota</taxon>
        <taxon>Clostridia</taxon>
        <taxon>Eubacteriales</taxon>
        <taxon>Clostridiales Family XVI. Incertae Sedis</taxon>
        <taxon>Carboxydocella</taxon>
    </lineage>
</organism>
<evidence type="ECO:0000256" key="4">
    <source>
        <dbReference type="ARBA" id="ARBA00022989"/>
    </source>
</evidence>